<evidence type="ECO:0000313" key="2">
    <source>
        <dbReference type="EMBL" id="QTE02884.1"/>
    </source>
</evidence>
<organism evidence="2 3">
    <name type="scientific">Streptomyces cyanogenus</name>
    <dbReference type="NCBI Taxonomy" id="80860"/>
    <lineage>
        <taxon>Bacteria</taxon>
        <taxon>Bacillati</taxon>
        <taxon>Actinomycetota</taxon>
        <taxon>Actinomycetes</taxon>
        <taxon>Kitasatosporales</taxon>
        <taxon>Streptomycetaceae</taxon>
        <taxon>Streptomyces</taxon>
    </lineage>
</organism>
<feature type="region of interest" description="Disordered" evidence="1">
    <location>
        <begin position="33"/>
        <end position="61"/>
    </location>
</feature>
<gene>
    <name evidence="2" type="ORF">S1361_36460</name>
</gene>
<name>A0ABX7U465_STRCY</name>
<accession>A0ABX7U465</accession>
<protein>
    <submittedName>
        <fullName evidence="2">Uncharacterized protein</fullName>
    </submittedName>
</protein>
<proteinExistence type="predicted"/>
<evidence type="ECO:0000313" key="3">
    <source>
        <dbReference type="Proteomes" id="UP000663908"/>
    </source>
</evidence>
<sequence length="61" mass="6490">MHRLAECPQFRPVVVDGERAGPDGVWVPEPLGLPGGTGQSTVPAGRAGSARRPWSARRMLV</sequence>
<dbReference type="EMBL" id="CP071839">
    <property type="protein sequence ID" value="QTE02884.1"/>
    <property type="molecule type" value="Genomic_DNA"/>
</dbReference>
<reference evidence="2 3" key="1">
    <citation type="submission" date="2021-03" db="EMBL/GenBank/DDBJ databases">
        <title>Complete genome sequence of Streptomyces cyanogenus S136, producer of anticancer angucycline landomycin A.</title>
        <authorList>
            <person name="Hrab P."/>
            <person name="Ruckert C."/>
            <person name="Busche T."/>
            <person name="Ostash I."/>
            <person name="Kalinowski J."/>
            <person name="Fedorenko V."/>
            <person name="Yushchuk O."/>
            <person name="Ostash B."/>
        </authorList>
    </citation>
    <scope>NUCLEOTIDE SEQUENCE [LARGE SCALE GENOMIC DNA]</scope>
    <source>
        <strain evidence="2 3">S136</strain>
    </source>
</reference>
<keyword evidence="3" id="KW-1185">Reference proteome</keyword>
<evidence type="ECO:0000256" key="1">
    <source>
        <dbReference type="SAM" id="MobiDB-lite"/>
    </source>
</evidence>
<dbReference type="Proteomes" id="UP000663908">
    <property type="component" value="Chromosome"/>
</dbReference>